<dbReference type="EMBL" id="JACAGC010000023">
    <property type="protein sequence ID" value="KAF6284833.1"/>
    <property type="molecule type" value="Genomic_DNA"/>
</dbReference>
<dbReference type="Proteomes" id="UP000585614">
    <property type="component" value="Unassembled WGS sequence"/>
</dbReference>
<dbReference type="AlphaFoldDB" id="A0A7J7S8Z5"/>
<evidence type="ECO:0000313" key="3">
    <source>
        <dbReference type="Proteomes" id="UP000585614"/>
    </source>
</evidence>
<keyword evidence="2" id="KW-0418">Kinase</keyword>
<dbReference type="GO" id="GO:0016301">
    <property type="term" value="F:kinase activity"/>
    <property type="evidence" value="ECO:0007669"/>
    <property type="project" value="UniProtKB-KW"/>
</dbReference>
<sequence>MADHSTSVAGTPRPQLSRANGNINLGPSANPK</sequence>
<feature type="region of interest" description="Disordered" evidence="1">
    <location>
        <begin position="1"/>
        <end position="32"/>
    </location>
</feature>
<comment type="caution">
    <text evidence="2">The sequence shown here is derived from an EMBL/GenBank/DDBJ whole genome shotgun (WGS) entry which is preliminary data.</text>
</comment>
<evidence type="ECO:0000256" key="1">
    <source>
        <dbReference type="SAM" id="MobiDB-lite"/>
    </source>
</evidence>
<name>A0A7J7S8Z5_RHIFE</name>
<accession>A0A7J7S8Z5</accession>
<evidence type="ECO:0000313" key="2">
    <source>
        <dbReference type="EMBL" id="KAF6284833.1"/>
    </source>
</evidence>
<proteinExistence type="predicted"/>
<gene>
    <name evidence="2" type="ORF">mRhiFer1_015187</name>
</gene>
<protein>
    <submittedName>
        <fullName evidence="2">Serum/glucocorticoid regulated kinase 2</fullName>
    </submittedName>
</protein>
<feature type="compositionally biased region" description="Polar residues" evidence="1">
    <location>
        <begin position="17"/>
        <end position="32"/>
    </location>
</feature>
<keyword evidence="2" id="KW-0808">Transferase</keyword>
<reference evidence="2 3" key="1">
    <citation type="journal article" date="2020" name="Nature">
        <title>Six reference-quality genomes reveal evolution of bat adaptations.</title>
        <authorList>
            <person name="Jebb D."/>
            <person name="Huang Z."/>
            <person name="Pippel M."/>
            <person name="Hughes G.M."/>
            <person name="Lavrichenko K."/>
            <person name="Devanna P."/>
            <person name="Winkler S."/>
            <person name="Jermiin L.S."/>
            <person name="Skirmuntt E.C."/>
            <person name="Katzourakis A."/>
            <person name="Burkitt-Gray L."/>
            <person name="Ray D.A."/>
            <person name="Sullivan K.A.M."/>
            <person name="Roscito J.G."/>
            <person name="Kirilenko B.M."/>
            <person name="Davalos L.M."/>
            <person name="Corthals A.P."/>
            <person name="Power M.L."/>
            <person name="Jones G."/>
            <person name="Ransome R.D."/>
            <person name="Dechmann D.K.N."/>
            <person name="Locatelli A.G."/>
            <person name="Puechmaille S.J."/>
            <person name="Fedrigo O."/>
            <person name="Jarvis E.D."/>
            <person name="Hiller M."/>
            <person name="Vernes S.C."/>
            <person name="Myers E.W."/>
            <person name="Teeling E.C."/>
        </authorList>
    </citation>
    <scope>NUCLEOTIDE SEQUENCE [LARGE SCALE GENOMIC DNA]</scope>
    <source>
        <strain evidence="2">MRhiFer1</strain>
        <tissue evidence="2">Lung</tissue>
    </source>
</reference>
<organism evidence="2 3">
    <name type="scientific">Rhinolophus ferrumequinum</name>
    <name type="common">Greater horseshoe bat</name>
    <dbReference type="NCBI Taxonomy" id="59479"/>
    <lineage>
        <taxon>Eukaryota</taxon>
        <taxon>Metazoa</taxon>
        <taxon>Chordata</taxon>
        <taxon>Craniata</taxon>
        <taxon>Vertebrata</taxon>
        <taxon>Euteleostomi</taxon>
        <taxon>Mammalia</taxon>
        <taxon>Eutheria</taxon>
        <taxon>Laurasiatheria</taxon>
        <taxon>Chiroptera</taxon>
        <taxon>Yinpterochiroptera</taxon>
        <taxon>Rhinolophoidea</taxon>
        <taxon>Rhinolophidae</taxon>
        <taxon>Rhinolophinae</taxon>
        <taxon>Rhinolophus</taxon>
    </lineage>
</organism>